<gene>
    <name evidence="3" type="ORF">M6D93_10625</name>
</gene>
<dbReference type="RefSeq" id="WP_249769133.1">
    <property type="nucleotide sequence ID" value="NZ_CP097332.1"/>
</dbReference>
<accession>A0ABY4QV58</accession>
<evidence type="ECO:0000256" key="1">
    <source>
        <dbReference type="SAM" id="MobiDB-lite"/>
    </source>
</evidence>
<dbReference type="Proteomes" id="UP001056336">
    <property type="component" value="Chromosome"/>
</dbReference>
<evidence type="ECO:0000259" key="2">
    <source>
        <dbReference type="Pfam" id="PF13349"/>
    </source>
</evidence>
<reference evidence="3" key="2">
    <citation type="submission" date="2022-05" db="EMBL/GenBank/DDBJ databases">
        <authorList>
            <person name="Kim J.-S."/>
            <person name="Lee K."/>
            <person name="Suh M."/>
            <person name="Eom M."/>
            <person name="Kim J.-S."/>
            <person name="Kim D.-S."/>
            <person name="Ko S.-H."/>
            <person name="Shin Y."/>
            <person name="Lee J.-S."/>
        </authorList>
    </citation>
    <scope>NUCLEOTIDE SEQUENCE</scope>
    <source>
        <strain evidence="3">N237</strain>
    </source>
</reference>
<organism evidence="3 4">
    <name type="scientific">Jatrophihabitans telluris</name>
    <dbReference type="NCBI Taxonomy" id="2038343"/>
    <lineage>
        <taxon>Bacteria</taxon>
        <taxon>Bacillati</taxon>
        <taxon>Actinomycetota</taxon>
        <taxon>Actinomycetes</taxon>
        <taxon>Jatrophihabitantales</taxon>
        <taxon>Jatrophihabitantaceae</taxon>
        <taxon>Jatrophihabitans</taxon>
    </lineage>
</organism>
<proteinExistence type="predicted"/>
<evidence type="ECO:0000313" key="3">
    <source>
        <dbReference type="EMBL" id="UQX86761.1"/>
    </source>
</evidence>
<dbReference type="InterPro" id="IPR025164">
    <property type="entry name" value="Toastrack_DUF4097"/>
</dbReference>
<name>A0ABY4QV58_9ACTN</name>
<dbReference type="EMBL" id="CP097332">
    <property type="protein sequence ID" value="UQX86761.1"/>
    <property type="molecule type" value="Genomic_DNA"/>
</dbReference>
<dbReference type="Pfam" id="PF13349">
    <property type="entry name" value="DUF4097"/>
    <property type="match status" value="1"/>
</dbReference>
<evidence type="ECO:0000313" key="4">
    <source>
        <dbReference type="Proteomes" id="UP001056336"/>
    </source>
</evidence>
<keyword evidence="4" id="KW-1185">Reference proteome</keyword>
<sequence>MPIETFPLSGPINLQARFALGSLSVRAEDGLSEARVEVTPRAPRSSVLDSVSVAMRGPTLMISGPRPRGGLLDLAVFGGPTSESDAIDVVAVVPTGTAMKVTTLSATVSVAGTLGGVDIAGRTTELNLDGADGDVRVRSGNGSSTLHRVRGSVEIRSGSNEVDITEVSGAVDIGIGTGTARIGLAHDAVRLRSGSGELVIEQADGDVDLTTGSGSLSVGIAAGHQVRLDLLTGHGELRTEMPVTDQPTTAGLVKEPSRRSSIRARTGNGDITVRRTAPTAEQPAT</sequence>
<feature type="domain" description="DUF4097" evidence="2">
    <location>
        <begin position="109"/>
        <end position="274"/>
    </location>
</feature>
<reference evidence="3" key="1">
    <citation type="journal article" date="2018" name="Int. J. Syst. Evol. Microbiol.">
        <title>Jatrophihabitans telluris sp. nov., isolated from sediment soil of lava forest wetlands and the emended description of the genus Jatrophihabitans.</title>
        <authorList>
            <person name="Lee K.C."/>
            <person name="Suh M.K."/>
            <person name="Eom M.K."/>
            <person name="Kim K.K."/>
            <person name="Kim J.S."/>
            <person name="Kim D.S."/>
            <person name="Ko S.H."/>
            <person name="Shin Y.K."/>
            <person name="Lee J.S."/>
        </authorList>
    </citation>
    <scope>NUCLEOTIDE SEQUENCE</scope>
    <source>
        <strain evidence="3">N237</strain>
    </source>
</reference>
<protein>
    <submittedName>
        <fullName evidence="3">DUF4097 family beta strand repeat-containing protein</fullName>
    </submittedName>
</protein>
<feature type="region of interest" description="Disordered" evidence="1">
    <location>
        <begin position="246"/>
        <end position="285"/>
    </location>
</feature>